<organism evidence="1 2">
    <name type="scientific">Candidatus Curtissbacteria bacterium GW2011_GWA1_40_16</name>
    <dbReference type="NCBI Taxonomy" id="1618405"/>
    <lineage>
        <taxon>Bacteria</taxon>
        <taxon>Candidatus Curtissiibacteriota</taxon>
    </lineage>
</organism>
<dbReference type="AlphaFoldDB" id="A0A0G0TUI9"/>
<sequence length="155" mass="17436">MILGLSFDIFRAMPKEVAGIGLKYKDQVSVGAMDVAREQDLLPDPRVVRFPRVIGPKADARVEVTQGDYLVVDVARIRRLSTADKFVERDKFSRELLRRLEFISGNDVILKQMAGVDGNLLMEFDHPALPYKAEVLVHNMGDCEYLLSGFVISPK</sequence>
<dbReference type="Proteomes" id="UP000034531">
    <property type="component" value="Unassembled WGS sequence"/>
</dbReference>
<comment type="caution">
    <text evidence="1">The sequence shown here is derived from an EMBL/GenBank/DDBJ whole genome shotgun (WGS) entry which is preliminary data.</text>
</comment>
<reference evidence="1 2" key="1">
    <citation type="journal article" date="2015" name="Nature">
        <title>rRNA introns, odd ribosomes, and small enigmatic genomes across a large radiation of phyla.</title>
        <authorList>
            <person name="Brown C.T."/>
            <person name="Hug L.A."/>
            <person name="Thomas B.C."/>
            <person name="Sharon I."/>
            <person name="Castelle C.J."/>
            <person name="Singh A."/>
            <person name="Wilkins M.J."/>
            <person name="Williams K.H."/>
            <person name="Banfield J.F."/>
        </authorList>
    </citation>
    <scope>NUCLEOTIDE SEQUENCE [LARGE SCALE GENOMIC DNA]</scope>
</reference>
<protein>
    <submittedName>
        <fullName evidence="1">Uncharacterized protein</fullName>
    </submittedName>
</protein>
<name>A0A0G0TUI9_9BACT</name>
<dbReference type="EMBL" id="LBYI01000007">
    <property type="protein sequence ID" value="KKR50735.1"/>
    <property type="molecule type" value="Genomic_DNA"/>
</dbReference>
<evidence type="ECO:0000313" key="2">
    <source>
        <dbReference type="Proteomes" id="UP000034531"/>
    </source>
</evidence>
<evidence type="ECO:0000313" key="1">
    <source>
        <dbReference type="EMBL" id="KKR50735.1"/>
    </source>
</evidence>
<proteinExistence type="predicted"/>
<accession>A0A0G0TUI9</accession>
<gene>
    <name evidence="1" type="ORF">UT84_C0007G0006</name>
</gene>